<dbReference type="PANTHER" id="PTHR21022">
    <property type="entry name" value="PREPHENATE DEHYDRATASE P PROTEIN"/>
    <property type="match status" value="1"/>
</dbReference>
<evidence type="ECO:0000259" key="8">
    <source>
        <dbReference type="PROSITE" id="PS51671"/>
    </source>
</evidence>
<dbReference type="InterPro" id="IPR045865">
    <property type="entry name" value="ACT-like_dom_sf"/>
</dbReference>
<dbReference type="PROSITE" id="PS51671">
    <property type="entry name" value="ACT"/>
    <property type="match status" value="1"/>
</dbReference>
<dbReference type="GO" id="GO:0009507">
    <property type="term" value="C:chloroplast"/>
    <property type="evidence" value="ECO:0007669"/>
    <property type="project" value="TreeGrafter"/>
</dbReference>
<proteinExistence type="predicted"/>
<evidence type="ECO:0000256" key="3">
    <source>
        <dbReference type="ARBA" id="ARBA00022605"/>
    </source>
</evidence>
<comment type="pathway">
    <text evidence="1">Amino-acid biosynthesis; L-phenylalanine biosynthesis; L-phenylalanine from L-arogenate: step 1/1.</text>
</comment>
<feature type="domain" description="ACT" evidence="8">
    <location>
        <begin position="260"/>
        <end position="348"/>
    </location>
</feature>
<dbReference type="PROSITE" id="PS51171">
    <property type="entry name" value="PREPHENATE_DEHYDR_3"/>
    <property type="match status" value="1"/>
</dbReference>
<evidence type="ECO:0000256" key="5">
    <source>
        <dbReference type="ARBA" id="ARBA00023222"/>
    </source>
</evidence>
<dbReference type="Pfam" id="PF00800">
    <property type="entry name" value="PDT"/>
    <property type="match status" value="1"/>
</dbReference>
<evidence type="ECO:0000256" key="1">
    <source>
        <dbReference type="ARBA" id="ARBA00004929"/>
    </source>
</evidence>
<protein>
    <recommendedName>
        <fullName evidence="2">arogenate dehydratase</fullName>
        <ecNumber evidence="2">4.2.1.91</ecNumber>
    </recommendedName>
</protein>
<dbReference type="AlphaFoldDB" id="A0AAE0FKB0"/>
<dbReference type="CDD" id="cd04905">
    <property type="entry name" value="ACT_CM-PDT"/>
    <property type="match status" value="1"/>
</dbReference>
<dbReference type="PANTHER" id="PTHR21022:SF19">
    <property type="entry name" value="PREPHENATE DEHYDRATASE-RELATED"/>
    <property type="match status" value="1"/>
</dbReference>
<evidence type="ECO:0000313" key="10">
    <source>
        <dbReference type="Proteomes" id="UP001190700"/>
    </source>
</evidence>
<dbReference type="SUPFAM" id="SSF53850">
    <property type="entry name" value="Periplasmic binding protein-like II"/>
    <property type="match status" value="1"/>
</dbReference>
<dbReference type="GO" id="GO:0009094">
    <property type="term" value="P:L-phenylalanine biosynthetic process"/>
    <property type="evidence" value="ECO:0007669"/>
    <property type="project" value="UniProtKB-KW"/>
</dbReference>
<dbReference type="Gene3D" id="3.30.70.260">
    <property type="match status" value="1"/>
</dbReference>
<comment type="caution">
    <text evidence="9">The sequence shown here is derived from an EMBL/GenBank/DDBJ whole genome shotgun (WGS) entry which is preliminary data.</text>
</comment>
<dbReference type="EC" id="4.2.1.91" evidence="2"/>
<evidence type="ECO:0000256" key="2">
    <source>
        <dbReference type="ARBA" id="ARBA00013259"/>
    </source>
</evidence>
<keyword evidence="3" id="KW-0028">Amino-acid biosynthesis</keyword>
<dbReference type="InterPro" id="IPR018528">
    <property type="entry name" value="Preph_deHydtase_CS"/>
</dbReference>
<evidence type="ECO:0000256" key="4">
    <source>
        <dbReference type="ARBA" id="ARBA00023141"/>
    </source>
</evidence>
<dbReference type="Proteomes" id="UP001190700">
    <property type="component" value="Unassembled WGS sequence"/>
</dbReference>
<dbReference type="SUPFAM" id="SSF55021">
    <property type="entry name" value="ACT-like"/>
    <property type="match status" value="1"/>
</dbReference>
<dbReference type="GO" id="GO:0047769">
    <property type="term" value="F:arogenate dehydratase activity"/>
    <property type="evidence" value="ECO:0007669"/>
    <property type="project" value="UniProtKB-EC"/>
</dbReference>
<dbReference type="PROSITE" id="PS00857">
    <property type="entry name" value="PREPHENATE_DEHYDR_1"/>
    <property type="match status" value="1"/>
</dbReference>
<dbReference type="InterPro" id="IPR002912">
    <property type="entry name" value="ACT_dom"/>
</dbReference>
<dbReference type="GO" id="GO:0004664">
    <property type="term" value="F:prephenate dehydratase activity"/>
    <property type="evidence" value="ECO:0007669"/>
    <property type="project" value="InterPro"/>
</dbReference>
<evidence type="ECO:0000259" key="7">
    <source>
        <dbReference type="PROSITE" id="PS51171"/>
    </source>
</evidence>
<keyword evidence="6" id="KW-0456">Lyase</keyword>
<keyword evidence="10" id="KW-1185">Reference proteome</keyword>
<evidence type="ECO:0000313" key="9">
    <source>
        <dbReference type="EMBL" id="KAK3261295.1"/>
    </source>
</evidence>
<organism evidence="9 10">
    <name type="scientific">Cymbomonas tetramitiformis</name>
    <dbReference type="NCBI Taxonomy" id="36881"/>
    <lineage>
        <taxon>Eukaryota</taxon>
        <taxon>Viridiplantae</taxon>
        <taxon>Chlorophyta</taxon>
        <taxon>Pyramimonadophyceae</taxon>
        <taxon>Pyramimonadales</taxon>
        <taxon>Pyramimonadaceae</taxon>
        <taxon>Cymbomonas</taxon>
    </lineage>
</organism>
<dbReference type="EMBL" id="LGRX02017010">
    <property type="protein sequence ID" value="KAK3261295.1"/>
    <property type="molecule type" value="Genomic_DNA"/>
</dbReference>
<evidence type="ECO:0000256" key="6">
    <source>
        <dbReference type="ARBA" id="ARBA00023239"/>
    </source>
</evidence>
<keyword evidence="4" id="KW-0057">Aromatic amino acid biosynthesis</keyword>
<reference evidence="9 10" key="1">
    <citation type="journal article" date="2015" name="Genome Biol. Evol.">
        <title>Comparative Genomics of a Bacterivorous Green Alga Reveals Evolutionary Causalities and Consequences of Phago-Mixotrophic Mode of Nutrition.</title>
        <authorList>
            <person name="Burns J.A."/>
            <person name="Paasch A."/>
            <person name="Narechania A."/>
            <person name="Kim E."/>
        </authorList>
    </citation>
    <scope>NUCLEOTIDE SEQUENCE [LARGE SCALE GENOMIC DNA]</scope>
    <source>
        <strain evidence="9 10">PLY_AMNH</strain>
    </source>
</reference>
<dbReference type="Gene3D" id="3.40.190.10">
    <property type="entry name" value="Periplasmic binding protein-like II"/>
    <property type="match status" value="2"/>
</dbReference>
<gene>
    <name evidence="9" type="ORF">CYMTET_29791</name>
</gene>
<feature type="domain" description="Prephenate dehydratase" evidence="7">
    <location>
        <begin position="70"/>
        <end position="245"/>
    </location>
</feature>
<dbReference type="InterPro" id="IPR001086">
    <property type="entry name" value="Preph_deHydtase"/>
</dbReference>
<name>A0AAE0FKB0_9CHLO</name>
<dbReference type="CDD" id="cd13631">
    <property type="entry name" value="PBP2_Ct-PDT_like"/>
    <property type="match status" value="1"/>
</dbReference>
<accession>A0AAE0FKB0</accession>
<keyword evidence="5" id="KW-0584">Phenylalanine biosynthesis</keyword>
<sequence length="360" mass="39610">MSLLCKSSPTGCFTQVNRLSWSRKIVHLPAKFQAKHSSVRQIRAYVTNHSGADTEDEASSRAPAKNAGMRVAYQGVPGAYSEGAVQIAYPGCDAIAYAAFDDAYEAVKQWETERAVLPVENSLGGSIHRVYDLMLARGLFIVGEVQRPISHCLLAPKGTRIEDIEVVMSHPQALAQTEQYLRNLHVKIEAQADTAGSAKLIQDQGLVGVAAVASSRAAELYDMDILDADIQDDKNNVTRFVALSRNPCTPNIPGEIYKTSIVFSFVDGPGMLFKALGCFALRGIDTTKIESRPMKNNPLVKKVWGDSVQFNYIFYLDFRGSTTQVEVQNALRNLEELTTFLQVLGCYPMDVSDPLARKIK</sequence>